<sequence>MHCSCITIQIILYIVHWICACYAQKADKSHPPYETNHHYYYTYAKYPANQHLSNNSFENVNPIVFNVEQTLRMIVSSNEHVDYIFKGISFAEIQLSYPTSATDTVIDKQLNKNDQQLIALIKRKTDAKITQKWTSFICSIEDVVFANIFTKFGRLHVSCIQNSSFLFENTWTGNNRLSVKLSQFNNEHDQHFTTTVADITQTTAYHCSCDEDMTAVNNNPPLRRTTVDTFRDDYSWLSLYHANHTSIILSYVGSYEAECACRVKQRRRRKPNSHEAPIVEEKGIAVYNFYPQSVAAGSTKQEYIFAYGEGFNRSAKVSCHFGDEVIPGEFRSSTLLACPVPYRPPGDVQLRLCHGDQFFPMGDGTVNRVSFYRPCSTVGCNSIGGICFQGKCYCNEQYQGVACDQFKVLTSFPIYLCDPRKLTATEGVPYQADVCVSVKNLKITWKLIQGPANMTIHPVTGRITWSYPVGAMAPIKIVVGARTADMASFLASTLIVLLSYEPYIVKVVRNDTATVSIVGQTNYVAIPSRAPFSVPVRMIVFKDRQPYYEWQVWTDGNGHFETVYIENYQDYGVFSVLAIHPGKTLLLNAYSPYFTDPRVSWCVYYVQLIGPSKVTNCNVNQQCRAEIVIKTTPTHELTNFTLAISNDQTATVPELINAPSIMHIPKKSVLSIPLVFVFREPLEGNVKLVARADGKSTIAKLDIPFKVMSQNVHVHIKPMSLHFLSCNGMFGNIRNSIQIYNYGLVPITNLELSCADQCPVFISSIVLENQLPEQQSDMLLPGQSACLNFEVSNSKKDFNITTDVHLLHNINLKKDIPLIIVSLPEPCWTLNVVVYSFEVFASDAMLKTATDTVIEVKNLQLQYDDVQEAKSGGNQFSLPAPAEYMVQVSKLGYDVLRQVVSVRFAQAEAIFMFRQRSPEILLSRKWNSPDYKFSIEQKNNLILMEPPLFTMNVNEPKTSITVRLKNQAHVTLENIYFDEKNIETVLQIPSTTVVAFLNPHQATAVELKLNFNYTSEEFLFQMQQCNLLCLPLRYEFTVENQFIQMEECFLLQFSQPSVEDPTVCRVQMSQQMPVQIPLTIRNELPCSCGYVAVSECLSLYSTTGSCGKAVEMITSIPGLGMILEMLQLINTCSRSYIDLDLVDRVINCVMSSGYNCLNAENATLTDNNSDIYNQFNVQSISPKKDFFSAYARFFSLMRTILSMPRLYWSDSHWFSMFKKFISETSENEESLSVRELKALSETVGNFQQSYQLNQALKLWNTTATLLKTGKSLPTAPYSFPWNEMILFANLKDALQKLATKLNAKNAFELLDQSLVTLSKSENATIKKSLTACLVGSLSFSTVSMYENEDAAVQLTIQNLNPNKLENVTVKLILLSVGSTDNMDNNVNMQLGNATAFGFDRSNNIGPNDQAAGIFWPIKAIASKRLLGVAKLRATAEVQFQLAGSVFAAEFNSPLLIVRPKIALLINQIVQLTTSPGPSVIIAINNIGYSTVEELRLENPRPLFSGQDSEEQLAKPFVRKALLDQTDLQPQWNQRILNIRPGQVVHVIYFLDPPQQWTFDRFTYDVLVNGNIIPAVESRPFFALHFFHENDHQHQHQYQHQQISAALLTDDNNSSTEVPKYFYIFSNGQLLPVINVQPVTMNYCVQSVDHCLLEANVTGSGAGVLYGRLELPFKLNVNMSLVSATVNQVCTGPWHVWTTDLSSQTTILHFALPNWSGSEVTKLTLVFGLPSREPIYFLHDQYNQTLDRCTPVGSTIFKLLALCVNHSNEAAKVTYSLRDTYGVLSIDPLTAEIKLRRPLTDIGQVNEMSIQVIASSPTQAVPTASTVLHLFIVDNITISHHNFTTTTTTVGTVCINEEEPTEQPTITVDQTQLPKPESEVDWTNEETNSTTTDEQEALQSTEYTTKNETETVTNGATTITLSTLLTINPFDNSSSSWQNATTTTTNNTNTTTTTTTVNDEFQSTEFQQPTSTVTVETDSTPDSTNNLKNTTQTIDEQNNETETGLISETLLIVTNTAPTSDLTNSDNQMTLDEIISLACKLRTSKSLWAIICDLGRIKNL</sequence>
<gene>
    <name evidence="3" type="ORF">T4D_12812</name>
</gene>
<dbReference type="GO" id="GO:0016020">
    <property type="term" value="C:membrane"/>
    <property type="evidence" value="ECO:0007669"/>
    <property type="project" value="InterPro"/>
</dbReference>
<dbReference type="SUPFAM" id="SSF81296">
    <property type="entry name" value="E set domains"/>
    <property type="match status" value="1"/>
</dbReference>
<feature type="signal peptide" evidence="2">
    <location>
        <begin position="1"/>
        <end position="23"/>
    </location>
</feature>
<keyword evidence="4" id="KW-1185">Reference proteome</keyword>
<protein>
    <recommendedName>
        <fullName evidence="5">EGF-like domain-containing protein</fullName>
    </recommendedName>
</protein>
<dbReference type="Gene3D" id="2.60.40.10">
    <property type="entry name" value="Immunoglobulins"/>
    <property type="match status" value="1"/>
</dbReference>
<feature type="compositionally biased region" description="Polar residues" evidence="1">
    <location>
        <begin position="1861"/>
        <end position="1872"/>
    </location>
</feature>
<dbReference type="InterPro" id="IPR013783">
    <property type="entry name" value="Ig-like_fold"/>
</dbReference>
<dbReference type="GO" id="GO:0005509">
    <property type="term" value="F:calcium ion binding"/>
    <property type="evidence" value="ECO:0007669"/>
    <property type="project" value="InterPro"/>
</dbReference>
<organism evidence="3 4">
    <name type="scientific">Trichinella pseudospiralis</name>
    <name type="common">Parasitic roundworm</name>
    <dbReference type="NCBI Taxonomy" id="6337"/>
    <lineage>
        <taxon>Eukaryota</taxon>
        <taxon>Metazoa</taxon>
        <taxon>Ecdysozoa</taxon>
        <taxon>Nematoda</taxon>
        <taxon>Enoplea</taxon>
        <taxon>Dorylaimia</taxon>
        <taxon>Trichinellida</taxon>
        <taxon>Trichinellidae</taxon>
        <taxon>Trichinella</taxon>
    </lineage>
</organism>
<evidence type="ECO:0000256" key="1">
    <source>
        <dbReference type="SAM" id="MobiDB-lite"/>
    </source>
</evidence>
<dbReference type="OrthoDB" id="5790562at2759"/>
<reference evidence="3 4" key="1">
    <citation type="submission" date="2015-01" db="EMBL/GenBank/DDBJ databases">
        <title>Evolution of Trichinella species and genotypes.</title>
        <authorList>
            <person name="Korhonen P.K."/>
            <person name="Edoardo P."/>
            <person name="Giuseppe L.R."/>
            <person name="Gasser R.B."/>
        </authorList>
    </citation>
    <scope>NUCLEOTIDE SEQUENCE [LARGE SCALE GENOMIC DNA]</scope>
    <source>
        <strain evidence="3">ISS470</strain>
    </source>
</reference>
<dbReference type="CDD" id="cd11304">
    <property type="entry name" value="Cadherin_repeat"/>
    <property type="match status" value="1"/>
</dbReference>
<evidence type="ECO:0008006" key="5">
    <source>
        <dbReference type="Google" id="ProtNLM"/>
    </source>
</evidence>
<feature type="region of interest" description="Disordered" evidence="1">
    <location>
        <begin position="1934"/>
        <end position="1953"/>
    </location>
</feature>
<comment type="caution">
    <text evidence="3">The sequence shown here is derived from an EMBL/GenBank/DDBJ whole genome shotgun (WGS) entry which is preliminary data.</text>
</comment>
<feature type="region of interest" description="Disordered" evidence="1">
    <location>
        <begin position="1860"/>
        <end position="1893"/>
    </location>
</feature>
<proteinExistence type="predicted"/>
<feature type="compositionally biased region" description="Low complexity" evidence="1">
    <location>
        <begin position="1940"/>
        <end position="1953"/>
    </location>
</feature>
<feature type="chain" id="PRO_5006878218" description="EGF-like domain-containing protein" evidence="2">
    <location>
        <begin position="24"/>
        <end position="2059"/>
    </location>
</feature>
<dbReference type="InterPro" id="IPR014756">
    <property type="entry name" value="Ig_E-set"/>
</dbReference>
<feature type="region of interest" description="Disordered" evidence="1">
    <location>
        <begin position="1965"/>
        <end position="1988"/>
    </location>
</feature>
<dbReference type="SUPFAM" id="SSF49313">
    <property type="entry name" value="Cadherin-like"/>
    <property type="match status" value="1"/>
</dbReference>
<dbReference type="Gene3D" id="2.60.40.60">
    <property type="entry name" value="Cadherins"/>
    <property type="match status" value="1"/>
</dbReference>
<dbReference type="Proteomes" id="UP000054995">
    <property type="component" value="Unassembled WGS sequence"/>
</dbReference>
<evidence type="ECO:0000256" key="2">
    <source>
        <dbReference type="SAM" id="SignalP"/>
    </source>
</evidence>
<keyword evidence="2" id="KW-0732">Signal</keyword>
<name>A0A0V1FTF8_TRIPS</name>
<evidence type="ECO:0000313" key="4">
    <source>
        <dbReference type="Proteomes" id="UP000054995"/>
    </source>
</evidence>
<evidence type="ECO:0000313" key="3">
    <source>
        <dbReference type="EMBL" id="KRY89298.1"/>
    </source>
</evidence>
<dbReference type="EMBL" id="JYDT01000033">
    <property type="protein sequence ID" value="KRY89298.1"/>
    <property type="molecule type" value="Genomic_DNA"/>
</dbReference>
<accession>A0A0V1FTF8</accession>
<dbReference type="InterPro" id="IPR015919">
    <property type="entry name" value="Cadherin-like_sf"/>
</dbReference>